<name>A0A2K9LNE0_9GAMM</name>
<protein>
    <recommendedName>
        <fullName evidence="7">Poly(A) polymerase I</fullName>
        <shortName evidence="7">PAP I</shortName>
        <ecNumber evidence="7">2.7.7.19</ecNumber>
    </recommendedName>
</protein>
<evidence type="ECO:0000256" key="1">
    <source>
        <dbReference type="ARBA" id="ARBA00022664"/>
    </source>
</evidence>
<feature type="domain" description="Poly A polymerase head" evidence="10">
    <location>
        <begin position="55"/>
        <end position="187"/>
    </location>
</feature>
<dbReference type="NCBIfam" id="TIGR01942">
    <property type="entry name" value="pcnB"/>
    <property type="match status" value="1"/>
</dbReference>
<dbReference type="KEGG" id="kak:Kalk_16105"/>
<feature type="region of interest" description="Disordered" evidence="9">
    <location>
        <begin position="423"/>
        <end position="452"/>
    </location>
</feature>
<dbReference type="InterPro" id="IPR025866">
    <property type="entry name" value="PolyA_pol_arg_C_dom"/>
</dbReference>
<dbReference type="EMBL" id="CP022684">
    <property type="protein sequence ID" value="AUM13858.1"/>
    <property type="molecule type" value="Genomic_DNA"/>
</dbReference>
<evidence type="ECO:0000259" key="12">
    <source>
        <dbReference type="Pfam" id="PF12627"/>
    </source>
</evidence>
<evidence type="ECO:0000256" key="8">
    <source>
        <dbReference type="RuleBase" id="RU003953"/>
    </source>
</evidence>
<feature type="active site" evidence="7">
    <location>
        <position position="75"/>
    </location>
</feature>
<keyword evidence="3 7" id="KW-0547">Nucleotide-binding</keyword>
<evidence type="ECO:0000259" key="10">
    <source>
        <dbReference type="Pfam" id="PF01743"/>
    </source>
</evidence>
<feature type="domain" description="Polymerase A arginine-rich C-terminal" evidence="11">
    <location>
        <begin position="329"/>
        <end position="445"/>
    </location>
</feature>
<dbReference type="OrthoDB" id="9805698at2"/>
<evidence type="ECO:0000256" key="2">
    <source>
        <dbReference type="ARBA" id="ARBA00022679"/>
    </source>
</evidence>
<dbReference type="PANTHER" id="PTHR43051:SF1">
    <property type="entry name" value="POLYNUCLEOTIDE ADENYLYLTRANSFERASE FAMILY PROTEIN"/>
    <property type="match status" value="1"/>
</dbReference>
<evidence type="ECO:0000256" key="6">
    <source>
        <dbReference type="ARBA" id="ARBA00023163"/>
    </source>
</evidence>
<evidence type="ECO:0000256" key="9">
    <source>
        <dbReference type="SAM" id="MobiDB-lite"/>
    </source>
</evidence>
<feature type="active site" evidence="7">
    <location>
        <position position="73"/>
    </location>
</feature>
<dbReference type="Pfam" id="PF01743">
    <property type="entry name" value="PolyA_pol"/>
    <property type="match status" value="1"/>
</dbReference>
<comment type="function">
    <text evidence="7">Adds poly(A) tail to the 3' end of many RNAs, which usually targets these RNAs for decay. Plays a significant role in the global control of gene expression, through influencing the rate of transcript degradation, and in the general RNA quality control.</text>
</comment>
<accession>A0A2K9LNE0</accession>
<dbReference type="GO" id="GO:0005524">
    <property type="term" value="F:ATP binding"/>
    <property type="evidence" value="ECO:0007669"/>
    <property type="project" value="UniProtKB-UniRule"/>
</dbReference>
<keyword evidence="1 7" id="KW-0507">mRNA processing</keyword>
<dbReference type="InterPro" id="IPR032828">
    <property type="entry name" value="PolyA_RNA-bd"/>
</dbReference>
<gene>
    <name evidence="7" type="primary">pcnB</name>
    <name evidence="13" type="ORF">Kalk_16105</name>
</gene>
<dbReference type="GO" id="GO:0003723">
    <property type="term" value="F:RNA binding"/>
    <property type="evidence" value="ECO:0007669"/>
    <property type="project" value="UniProtKB-UniRule"/>
</dbReference>
<reference evidence="14" key="1">
    <citation type="submission" date="2017-08" db="EMBL/GenBank/DDBJ databases">
        <title>Direct submision.</title>
        <authorList>
            <person name="Kim S.-J."/>
            <person name="Rhee S.-K."/>
        </authorList>
    </citation>
    <scope>NUCLEOTIDE SEQUENCE [LARGE SCALE GENOMIC DNA]</scope>
    <source>
        <strain evidence="14">GI5</strain>
    </source>
</reference>
<sequence length="452" mass="51331">MPKRLIKKIKGLISGNAGKTSVRVIPRGQHHFPEEDIGRSVYSVLDGLTDAGYEAYLVGGSIRDGLIGMHPKDFDIATSATPEQIKAVFSRNCRLIGRRFRLAHVRFGREIIEVATFRASHGKAEENANHSSQSEEGMLLRDNVFGTLDEDAIRRDFTANALYYRHTDGAVLDFVNGYEDIQHQTLRLIGDPEQRYREDPVRMLRAVRFAAKLDFTIEPRTAAPIIQLSELLGLIPAARLFEEVLKLFLSGHAQAVWPLLVQYDLARWLFPLSSPDSNDEPGMQRMIEIALRNTDNRLAEGKPVTPAFLLAVLLWGPLQKEWRKAQEDGMHAAPALQKAIQKVINKQAQHTSIPKRFGLPMREIWELQGRLAMRSVKRCEGLIQNPRFRAAYDMLLLREEAGETEAGLGEWWTQYQEADQSERTKMCQSLGGGKKPRRRRYNKSRRNNTPNA</sequence>
<dbReference type="SUPFAM" id="SSF81301">
    <property type="entry name" value="Nucleotidyltransferase"/>
    <property type="match status" value="1"/>
</dbReference>
<evidence type="ECO:0000256" key="3">
    <source>
        <dbReference type="ARBA" id="ARBA00022741"/>
    </source>
</evidence>
<dbReference type="InterPro" id="IPR010206">
    <property type="entry name" value="PolA_pol_I"/>
</dbReference>
<dbReference type="GO" id="GO:0006397">
    <property type="term" value="P:mRNA processing"/>
    <property type="evidence" value="ECO:0007669"/>
    <property type="project" value="UniProtKB-KW"/>
</dbReference>
<evidence type="ECO:0000313" key="14">
    <source>
        <dbReference type="Proteomes" id="UP000235116"/>
    </source>
</evidence>
<dbReference type="EC" id="2.7.7.19" evidence="7"/>
<evidence type="ECO:0000256" key="5">
    <source>
        <dbReference type="ARBA" id="ARBA00022884"/>
    </source>
</evidence>
<dbReference type="InterPro" id="IPR043519">
    <property type="entry name" value="NT_sf"/>
</dbReference>
<comment type="similarity">
    <text evidence="7 8">Belongs to the tRNA nucleotidyltransferase/poly(A) polymerase family.</text>
</comment>
<keyword evidence="14" id="KW-1185">Reference proteome</keyword>
<dbReference type="Pfam" id="PF12627">
    <property type="entry name" value="PolyA_pol_RNAbd"/>
    <property type="match status" value="1"/>
</dbReference>
<dbReference type="CDD" id="cd05398">
    <property type="entry name" value="NT_ClassII-CCAase"/>
    <property type="match status" value="1"/>
</dbReference>
<keyword evidence="6 7" id="KW-0804">Transcription</keyword>
<feature type="compositionally biased region" description="Basic residues" evidence="9">
    <location>
        <begin position="434"/>
        <end position="446"/>
    </location>
</feature>
<evidence type="ECO:0000313" key="13">
    <source>
        <dbReference type="EMBL" id="AUM13858.1"/>
    </source>
</evidence>
<dbReference type="Gene3D" id="1.10.3090.10">
    <property type="entry name" value="cca-adding enzyme, domain 2"/>
    <property type="match status" value="1"/>
</dbReference>
<feature type="domain" description="tRNA nucleotidyltransferase/poly(A) polymerase RNA and SrmB- binding" evidence="12">
    <location>
        <begin position="214"/>
        <end position="272"/>
    </location>
</feature>
<dbReference type="GO" id="GO:1990817">
    <property type="term" value="F:poly(A) RNA polymerase activity"/>
    <property type="evidence" value="ECO:0007669"/>
    <property type="project" value="UniProtKB-UniRule"/>
</dbReference>
<keyword evidence="2 7" id="KW-0808">Transferase</keyword>
<evidence type="ECO:0000256" key="7">
    <source>
        <dbReference type="HAMAP-Rule" id="MF_00957"/>
    </source>
</evidence>
<dbReference type="RefSeq" id="WP_101895233.1">
    <property type="nucleotide sequence ID" value="NZ_CP022684.1"/>
</dbReference>
<feature type="active site" evidence="7">
    <location>
        <position position="156"/>
    </location>
</feature>
<proteinExistence type="inferred from homology"/>
<dbReference type="InterPro" id="IPR002646">
    <property type="entry name" value="PolA_pol_head_dom"/>
</dbReference>
<keyword evidence="4 7" id="KW-0067">ATP-binding</keyword>
<dbReference type="Gene3D" id="3.30.460.10">
    <property type="entry name" value="Beta Polymerase, domain 2"/>
    <property type="match status" value="1"/>
</dbReference>
<comment type="catalytic activity">
    <reaction evidence="7">
        <text>RNA(n) + ATP = RNA(n)-3'-adenine ribonucleotide + diphosphate</text>
        <dbReference type="Rhea" id="RHEA:11332"/>
        <dbReference type="Rhea" id="RHEA-COMP:14527"/>
        <dbReference type="Rhea" id="RHEA-COMP:17347"/>
        <dbReference type="ChEBI" id="CHEBI:30616"/>
        <dbReference type="ChEBI" id="CHEBI:33019"/>
        <dbReference type="ChEBI" id="CHEBI:140395"/>
        <dbReference type="ChEBI" id="CHEBI:173115"/>
        <dbReference type="EC" id="2.7.7.19"/>
    </reaction>
</comment>
<evidence type="ECO:0000259" key="11">
    <source>
        <dbReference type="Pfam" id="PF12626"/>
    </source>
</evidence>
<dbReference type="GO" id="GO:0043633">
    <property type="term" value="P:polyadenylation-dependent RNA catabolic process"/>
    <property type="evidence" value="ECO:0007669"/>
    <property type="project" value="InterPro"/>
</dbReference>
<dbReference type="SUPFAM" id="SSF81891">
    <property type="entry name" value="Poly A polymerase C-terminal region-like"/>
    <property type="match status" value="1"/>
</dbReference>
<dbReference type="Proteomes" id="UP000235116">
    <property type="component" value="Chromosome"/>
</dbReference>
<evidence type="ECO:0000256" key="4">
    <source>
        <dbReference type="ARBA" id="ARBA00022840"/>
    </source>
</evidence>
<dbReference type="HAMAP" id="MF_00957">
    <property type="entry name" value="PolyA_pol"/>
    <property type="match status" value="1"/>
</dbReference>
<dbReference type="InterPro" id="IPR052191">
    <property type="entry name" value="tRNA_ntf/polyA_polymerase_I"/>
</dbReference>
<dbReference type="PANTHER" id="PTHR43051">
    <property type="entry name" value="POLYNUCLEOTIDE ADENYLYLTRANSFERASE FAMILY PROTEIN"/>
    <property type="match status" value="1"/>
</dbReference>
<dbReference type="Pfam" id="PF12626">
    <property type="entry name" value="PolyA_pol_arg_C"/>
    <property type="match status" value="1"/>
</dbReference>
<dbReference type="AlphaFoldDB" id="A0A2K9LNE0"/>
<organism evidence="13 14">
    <name type="scientific">Ketobacter alkanivorans</name>
    <dbReference type="NCBI Taxonomy" id="1917421"/>
    <lineage>
        <taxon>Bacteria</taxon>
        <taxon>Pseudomonadati</taxon>
        <taxon>Pseudomonadota</taxon>
        <taxon>Gammaproteobacteria</taxon>
        <taxon>Pseudomonadales</taxon>
        <taxon>Ketobacteraceae</taxon>
        <taxon>Ketobacter</taxon>
    </lineage>
</organism>
<keyword evidence="5 7" id="KW-0694">RNA-binding</keyword>